<dbReference type="STRING" id="479431.Namu_4633"/>
<organism evidence="1 2">
    <name type="scientific">Nakamurella multipartita (strain ATCC 700099 / DSM 44233 / CIP 104796 / JCM 9543 / NBRC 105858 / Y-104)</name>
    <name type="common">Microsphaera multipartita</name>
    <dbReference type="NCBI Taxonomy" id="479431"/>
    <lineage>
        <taxon>Bacteria</taxon>
        <taxon>Bacillati</taxon>
        <taxon>Actinomycetota</taxon>
        <taxon>Actinomycetes</taxon>
        <taxon>Nakamurellales</taxon>
        <taxon>Nakamurellaceae</taxon>
        <taxon>Nakamurella</taxon>
    </lineage>
</organism>
<dbReference type="Pfam" id="PF13814">
    <property type="entry name" value="Replic_Relax"/>
    <property type="match status" value="1"/>
</dbReference>
<dbReference type="EMBL" id="CP001737">
    <property type="protein sequence ID" value="ACV80911.1"/>
    <property type="molecule type" value="Genomic_DNA"/>
</dbReference>
<dbReference type="Proteomes" id="UP000002218">
    <property type="component" value="Chromosome"/>
</dbReference>
<reference evidence="1 2" key="2">
    <citation type="journal article" date="2010" name="Stand. Genomic Sci.">
        <title>Complete genome sequence of Nakamurella multipartita type strain (Y-104).</title>
        <authorList>
            <person name="Tice H."/>
            <person name="Mayilraj S."/>
            <person name="Sims D."/>
            <person name="Lapidus A."/>
            <person name="Nolan M."/>
            <person name="Lucas S."/>
            <person name="Glavina Del Rio T."/>
            <person name="Copeland A."/>
            <person name="Cheng J.F."/>
            <person name="Meincke L."/>
            <person name="Bruce D."/>
            <person name="Goodwin L."/>
            <person name="Pitluck S."/>
            <person name="Ivanova N."/>
            <person name="Mavromatis K."/>
            <person name="Ovchinnikova G."/>
            <person name="Pati A."/>
            <person name="Chen A."/>
            <person name="Palaniappan K."/>
            <person name="Land M."/>
            <person name="Hauser L."/>
            <person name="Chang Y.J."/>
            <person name="Jeffries C.D."/>
            <person name="Detter J.C."/>
            <person name="Brettin T."/>
            <person name="Rohde M."/>
            <person name="Goker M."/>
            <person name="Bristow J."/>
            <person name="Eisen J.A."/>
            <person name="Markowitz V."/>
            <person name="Hugenholtz P."/>
            <person name="Kyrpides N.C."/>
            <person name="Klenk H.P."/>
            <person name="Chen F."/>
        </authorList>
    </citation>
    <scope>NUCLEOTIDE SEQUENCE [LARGE SCALE GENOMIC DNA]</scope>
    <source>
        <strain evidence="2">ATCC 700099 / DSM 44233 / CIP 104796 / JCM 9543 / NBRC 105858 / Y-104</strain>
    </source>
</reference>
<gene>
    <name evidence="1" type="ordered locus">Namu_4633</name>
</gene>
<dbReference type="AlphaFoldDB" id="C8X7Q8"/>
<reference evidence="2" key="1">
    <citation type="submission" date="2009-09" db="EMBL/GenBank/DDBJ databases">
        <title>The complete genome of Nakamurella multipartita DSM 44233.</title>
        <authorList>
            <consortium name="US DOE Joint Genome Institute (JGI-PGF)"/>
            <person name="Lucas S."/>
            <person name="Copeland A."/>
            <person name="Lapidus A."/>
            <person name="Glavina del Rio T."/>
            <person name="Dalin E."/>
            <person name="Tice H."/>
            <person name="Bruce D."/>
            <person name="Goodwin L."/>
            <person name="Pitluck S."/>
            <person name="Kyrpides N."/>
            <person name="Mavromatis K."/>
            <person name="Ivanova N."/>
            <person name="Ovchinnikova G."/>
            <person name="Sims D."/>
            <person name="Meincke L."/>
            <person name="Brettin T."/>
            <person name="Detter J.C."/>
            <person name="Han C."/>
            <person name="Larimer F."/>
            <person name="Land M."/>
            <person name="Hauser L."/>
            <person name="Markowitz V."/>
            <person name="Cheng J.-F."/>
            <person name="Hugenholtz P."/>
            <person name="Woyke T."/>
            <person name="Wu D."/>
            <person name="Klenk H.-P."/>
            <person name="Eisen J.A."/>
        </authorList>
    </citation>
    <scope>NUCLEOTIDE SEQUENCE [LARGE SCALE GENOMIC DNA]</scope>
    <source>
        <strain evidence="2">ATCC 700099 / DSM 44233 / CIP 104796 / JCM 9543 / NBRC 105858 / Y-104</strain>
    </source>
</reference>
<dbReference type="InParanoid" id="C8X7Q8"/>
<proteinExistence type="predicted"/>
<evidence type="ECO:0000313" key="1">
    <source>
        <dbReference type="EMBL" id="ACV80911.1"/>
    </source>
</evidence>
<accession>C8X7Q8</accession>
<dbReference type="KEGG" id="nml:Namu_4633"/>
<dbReference type="InterPro" id="IPR025855">
    <property type="entry name" value="Replic_Relax"/>
</dbReference>
<evidence type="ECO:0000313" key="2">
    <source>
        <dbReference type="Proteomes" id="UP000002218"/>
    </source>
</evidence>
<dbReference type="eggNOG" id="ENOG50328GS">
    <property type="taxonomic scope" value="Bacteria"/>
</dbReference>
<sequence>MLTLIHDHKFLTTRQLQALAFTHHASELSAARTTRRVLQRLHRERLLASLPRRVGGMYGGAENPTWHLAPTGYRLHYLASGGADDELPRRIREPSERTVKHCLAVADARIAVEETARETGDVLVVRIVTEPDNWRRYTDSMGTTEVLKPDLELVTRTSDEHGHYEDRWFLEVDLSTEHPPVIVRQCQQYEAYRRTGQEQDRTGVFPLVVWVVRTTARTQRLARAIRAARRLDTGLFRVITGEQLPALIRGGVGGEL</sequence>
<dbReference type="HOGENOM" id="CLU_067990_0_0_11"/>
<evidence type="ECO:0008006" key="3">
    <source>
        <dbReference type="Google" id="ProtNLM"/>
    </source>
</evidence>
<protein>
    <recommendedName>
        <fullName evidence="3">Replication-relaxation</fullName>
    </recommendedName>
</protein>
<name>C8X7Q8_NAKMY</name>
<keyword evidence="2" id="KW-1185">Reference proteome</keyword>